<dbReference type="Gene3D" id="2.40.40.20">
    <property type="match status" value="1"/>
</dbReference>
<feature type="domain" description="RNA polymerase N-terminal" evidence="17">
    <location>
        <begin position="246"/>
        <end position="549"/>
    </location>
</feature>
<evidence type="ECO:0000256" key="3">
    <source>
        <dbReference type="ARBA" id="ARBA00022478"/>
    </source>
</evidence>
<dbReference type="CDD" id="cd02733">
    <property type="entry name" value="RNAP_II_RPB1_N"/>
    <property type="match status" value="1"/>
</dbReference>
<dbReference type="InterPro" id="IPR000722">
    <property type="entry name" value="RNA_pol_asu"/>
</dbReference>
<keyword evidence="7" id="KW-0479">Metal-binding</keyword>
<keyword evidence="8" id="KW-0677">Repeat</keyword>
<dbReference type="Gene3D" id="1.10.150.390">
    <property type="match status" value="1"/>
</dbReference>
<dbReference type="Proteomes" id="UP001212152">
    <property type="component" value="Unassembled WGS sequence"/>
</dbReference>
<dbReference type="InterPro" id="IPR007080">
    <property type="entry name" value="RNA_pol_Rpb1_1"/>
</dbReference>
<dbReference type="Gene3D" id="6.10.250.2940">
    <property type="match status" value="1"/>
</dbReference>
<dbReference type="NCBIfam" id="NF006336">
    <property type="entry name" value="PRK08566.1"/>
    <property type="match status" value="1"/>
</dbReference>
<feature type="region of interest" description="Disordered" evidence="16">
    <location>
        <begin position="1553"/>
        <end position="1847"/>
    </location>
</feature>
<dbReference type="GO" id="GO:0005665">
    <property type="term" value="C:RNA polymerase II, core complex"/>
    <property type="evidence" value="ECO:0007669"/>
    <property type="project" value="TreeGrafter"/>
</dbReference>
<dbReference type="InterPro" id="IPR045867">
    <property type="entry name" value="DNA-dir_RpoC_beta_prime"/>
</dbReference>
<dbReference type="Pfam" id="PF04992">
    <property type="entry name" value="RNA_pol_Rpb1_6"/>
    <property type="match status" value="1"/>
</dbReference>
<dbReference type="InterPro" id="IPR042102">
    <property type="entry name" value="RNA_pol_Rpb1_3_sf"/>
</dbReference>
<accession>A0AAD5TDY6</accession>
<keyword evidence="11" id="KW-0238">DNA-binding</keyword>
<dbReference type="PRINTS" id="PR01217">
    <property type="entry name" value="PRICHEXTENSN"/>
</dbReference>
<dbReference type="PANTHER" id="PTHR19376">
    <property type="entry name" value="DNA-DIRECTED RNA POLYMERASE"/>
    <property type="match status" value="1"/>
</dbReference>
<keyword evidence="4" id="KW-0597">Phosphoprotein</keyword>
<evidence type="ECO:0000256" key="4">
    <source>
        <dbReference type="ARBA" id="ARBA00022553"/>
    </source>
</evidence>
<dbReference type="GO" id="GO:0006368">
    <property type="term" value="P:transcription elongation by RNA polymerase II"/>
    <property type="evidence" value="ECO:0007669"/>
    <property type="project" value="UniProtKB-ARBA"/>
</dbReference>
<keyword evidence="9" id="KW-0862">Zinc</keyword>
<evidence type="ECO:0000256" key="12">
    <source>
        <dbReference type="ARBA" id="ARBA00023163"/>
    </source>
</evidence>
<evidence type="ECO:0000313" key="19">
    <source>
        <dbReference type="Proteomes" id="UP001212152"/>
    </source>
</evidence>
<evidence type="ECO:0000256" key="7">
    <source>
        <dbReference type="ARBA" id="ARBA00022723"/>
    </source>
</evidence>
<dbReference type="Gene3D" id="1.10.132.30">
    <property type="match status" value="1"/>
</dbReference>
<dbReference type="FunFam" id="1.10.150.390:FF:000001">
    <property type="entry name" value="DNA-directed RNA polymerase subunit"/>
    <property type="match status" value="1"/>
</dbReference>
<evidence type="ECO:0000256" key="8">
    <source>
        <dbReference type="ARBA" id="ARBA00022737"/>
    </source>
</evidence>
<dbReference type="InterPro" id="IPR007075">
    <property type="entry name" value="RNA_pol_Rpb1_6"/>
</dbReference>
<evidence type="ECO:0000256" key="11">
    <source>
        <dbReference type="ARBA" id="ARBA00023125"/>
    </source>
</evidence>
<evidence type="ECO:0000256" key="15">
    <source>
        <dbReference type="RuleBase" id="RU004279"/>
    </source>
</evidence>
<dbReference type="InterPro" id="IPR007081">
    <property type="entry name" value="RNA_pol_Rpb1_5"/>
</dbReference>
<dbReference type="EMBL" id="JADGJQ010000080">
    <property type="protein sequence ID" value="KAJ3172288.1"/>
    <property type="molecule type" value="Genomic_DNA"/>
</dbReference>
<dbReference type="GO" id="GO:0003677">
    <property type="term" value="F:DNA binding"/>
    <property type="evidence" value="ECO:0007669"/>
    <property type="project" value="UniProtKB-KW"/>
</dbReference>
<evidence type="ECO:0000256" key="5">
    <source>
        <dbReference type="ARBA" id="ARBA00022679"/>
    </source>
</evidence>
<comment type="function">
    <text evidence="15">DNA-dependent RNA polymerase catalyzes the transcription of DNA into RNA using the four ribonucleoside triphosphates as substrates.</text>
</comment>
<dbReference type="Gene3D" id="6.20.50.80">
    <property type="match status" value="1"/>
</dbReference>
<dbReference type="Gene3D" id="1.10.274.100">
    <property type="entry name" value="RNA polymerase Rpb1, domain 3"/>
    <property type="match status" value="1"/>
</dbReference>
<dbReference type="SMART" id="SM00663">
    <property type="entry name" value="RPOLA_N"/>
    <property type="match status" value="1"/>
</dbReference>
<evidence type="ECO:0000313" key="18">
    <source>
        <dbReference type="EMBL" id="KAJ3172288.1"/>
    </source>
</evidence>
<proteinExistence type="inferred from homology"/>
<dbReference type="PANTHER" id="PTHR19376:SF37">
    <property type="entry name" value="DNA-DIRECTED RNA POLYMERASE II SUBUNIT RPB1"/>
    <property type="match status" value="1"/>
</dbReference>
<evidence type="ECO:0000256" key="10">
    <source>
        <dbReference type="ARBA" id="ARBA00022842"/>
    </source>
</evidence>
<dbReference type="InterPro" id="IPR000684">
    <property type="entry name" value="RNA_pol_II_repeat_euk"/>
</dbReference>
<comment type="caution">
    <text evidence="18">The sequence shown here is derived from an EMBL/GenBank/DDBJ whole genome shotgun (WGS) entry which is preliminary data.</text>
</comment>
<evidence type="ECO:0000256" key="14">
    <source>
        <dbReference type="ARBA" id="ARBA00048552"/>
    </source>
</evidence>
<feature type="compositionally biased region" description="Gly residues" evidence="16">
    <location>
        <begin position="1823"/>
        <end position="1834"/>
    </location>
</feature>
<dbReference type="FunFam" id="1.10.274.100:FF:000001">
    <property type="entry name" value="DNA-directed RNA polymerase subunit"/>
    <property type="match status" value="1"/>
</dbReference>
<reference evidence="18" key="1">
    <citation type="submission" date="2020-05" db="EMBL/GenBank/DDBJ databases">
        <title>Phylogenomic resolution of chytrid fungi.</title>
        <authorList>
            <person name="Stajich J.E."/>
            <person name="Amses K."/>
            <person name="Simmons R."/>
            <person name="Seto K."/>
            <person name="Myers J."/>
            <person name="Bonds A."/>
            <person name="Quandt C.A."/>
            <person name="Barry K."/>
            <person name="Liu P."/>
            <person name="Grigoriev I."/>
            <person name="Longcore J.E."/>
            <person name="James T.Y."/>
        </authorList>
    </citation>
    <scope>NUCLEOTIDE SEQUENCE</scope>
    <source>
        <strain evidence="18">JEL0379</strain>
    </source>
</reference>
<dbReference type="PROSITE" id="PS00115">
    <property type="entry name" value="RNA_POL_II_REPEAT"/>
    <property type="match status" value="20"/>
</dbReference>
<dbReference type="Pfam" id="PF04997">
    <property type="entry name" value="RNA_pol_Rpb1_1"/>
    <property type="match status" value="1"/>
</dbReference>
<evidence type="ECO:0000256" key="16">
    <source>
        <dbReference type="SAM" id="MobiDB-lite"/>
    </source>
</evidence>
<keyword evidence="5 15" id="KW-0808">Transferase</keyword>
<comment type="similarity">
    <text evidence="2 15">Belongs to the RNA polymerase beta' chain family.</text>
</comment>
<keyword evidence="19" id="KW-1185">Reference proteome</keyword>
<dbReference type="Pfam" id="PF04998">
    <property type="entry name" value="RNA_pol_Rpb1_5"/>
    <property type="match status" value="1"/>
</dbReference>
<evidence type="ECO:0000259" key="17">
    <source>
        <dbReference type="SMART" id="SM00663"/>
    </source>
</evidence>
<organism evidence="18 19">
    <name type="scientific">Geranomyces variabilis</name>
    <dbReference type="NCBI Taxonomy" id="109894"/>
    <lineage>
        <taxon>Eukaryota</taxon>
        <taxon>Fungi</taxon>
        <taxon>Fungi incertae sedis</taxon>
        <taxon>Chytridiomycota</taxon>
        <taxon>Chytridiomycota incertae sedis</taxon>
        <taxon>Chytridiomycetes</taxon>
        <taxon>Spizellomycetales</taxon>
        <taxon>Powellomycetaceae</taxon>
        <taxon>Geranomyces</taxon>
    </lineage>
</organism>
<dbReference type="Pfam" id="PF04990">
    <property type="entry name" value="RNA_pol_Rpb1_7"/>
    <property type="match status" value="1"/>
</dbReference>
<evidence type="ECO:0000256" key="1">
    <source>
        <dbReference type="ARBA" id="ARBA00004123"/>
    </source>
</evidence>
<keyword evidence="12 15" id="KW-0804">Transcription</keyword>
<dbReference type="InterPro" id="IPR007083">
    <property type="entry name" value="RNA_pol_Rpb1_4"/>
</dbReference>
<dbReference type="CDD" id="cd02584">
    <property type="entry name" value="RNAP_II_Rpb1_C"/>
    <property type="match status" value="1"/>
</dbReference>
<dbReference type="Pfam" id="PF04983">
    <property type="entry name" value="RNA_pol_Rpb1_3"/>
    <property type="match status" value="1"/>
</dbReference>
<dbReference type="InterPro" id="IPR038120">
    <property type="entry name" value="Rpb1_funnel_sf"/>
</dbReference>
<evidence type="ECO:0000256" key="13">
    <source>
        <dbReference type="ARBA" id="ARBA00023242"/>
    </source>
</evidence>
<dbReference type="EC" id="2.7.7.6" evidence="15"/>
<dbReference type="FunFam" id="4.10.860.120:FF:000003">
    <property type="entry name" value="DNA-directed RNA polymerase subunit"/>
    <property type="match status" value="1"/>
</dbReference>
<name>A0AAD5TDY6_9FUNG</name>
<feature type="compositionally biased region" description="Low complexity" evidence="16">
    <location>
        <begin position="1554"/>
        <end position="1781"/>
    </location>
</feature>
<dbReference type="Pfam" id="PF00623">
    <property type="entry name" value="RNA_pol_Rpb1_2"/>
    <property type="match status" value="1"/>
</dbReference>
<dbReference type="Gene3D" id="3.30.1360.140">
    <property type="match status" value="1"/>
</dbReference>
<dbReference type="GO" id="GO:0003899">
    <property type="term" value="F:DNA-directed RNA polymerase activity"/>
    <property type="evidence" value="ECO:0007669"/>
    <property type="project" value="UniProtKB-EC"/>
</dbReference>
<dbReference type="SUPFAM" id="SSF64484">
    <property type="entry name" value="beta and beta-prime subunits of DNA dependent RNA-polymerase"/>
    <property type="match status" value="1"/>
</dbReference>
<dbReference type="InterPro" id="IPR007073">
    <property type="entry name" value="RNA_pol_Rpb1_7"/>
</dbReference>
<dbReference type="Gene3D" id="3.30.1490.180">
    <property type="entry name" value="RNA polymerase ii"/>
    <property type="match status" value="1"/>
</dbReference>
<dbReference type="FunFam" id="3.30.1490.180:FF:000001">
    <property type="entry name" value="DNA-directed RNA polymerase subunit"/>
    <property type="match status" value="1"/>
</dbReference>
<comment type="catalytic activity">
    <reaction evidence="14 15">
        <text>RNA(n) + a ribonucleoside 5'-triphosphate = RNA(n+1) + diphosphate</text>
        <dbReference type="Rhea" id="RHEA:21248"/>
        <dbReference type="Rhea" id="RHEA-COMP:14527"/>
        <dbReference type="Rhea" id="RHEA-COMP:17342"/>
        <dbReference type="ChEBI" id="CHEBI:33019"/>
        <dbReference type="ChEBI" id="CHEBI:61557"/>
        <dbReference type="ChEBI" id="CHEBI:140395"/>
        <dbReference type="EC" id="2.7.7.6"/>
    </reaction>
</comment>
<feature type="compositionally biased region" description="Gly residues" evidence="16">
    <location>
        <begin position="1785"/>
        <end position="1798"/>
    </location>
</feature>
<evidence type="ECO:0000256" key="9">
    <source>
        <dbReference type="ARBA" id="ARBA00022833"/>
    </source>
</evidence>
<feature type="compositionally biased region" description="Low complexity" evidence="16">
    <location>
        <begin position="1799"/>
        <end position="1822"/>
    </location>
</feature>
<keyword evidence="3 15" id="KW-0240">DNA-directed RNA polymerase</keyword>
<keyword evidence="13" id="KW-0539">Nucleus</keyword>
<gene>
    <name evidence="18" type="primary">RPB1</name>
    <name evidence="18" type="ORF">HDU87_008149</name>
</gene>
<dbReference type="InterPro" id="IPR044893">
    <property type="entry name" value="RNA_pol_Rpb1_clamp_domain"/>
</dbReference>
<comment type="subcellular location">
    <subcellularLocation>
        <location evidence="1">Nucleus</location>
    </subcellularLocation>
</comment>
<evidence type="ECO:0000256" key="6">
    <source>
        <dbReference type="ARBA" id="ARBA00022695"/>
    </source>
</evidence>
<evidence type="ECO:0000256" key="2">
    <source>
        <dbReference type="ARBA" id="ARBA00006460"/>
    </source>
</evidence>
<dbReference type="InterPro" id="IPR038593">
    <property type="entry name" value="RNA_pol_Rpb1_7_sf"/>
</dbReference>
<dbReference type="InterPro" id="IPR006592">
    <property type="entry name" value="RNA_pol_N"/>
</dbReference>
<protein>
    <recommendedName>
        <fullName evidence="15">DNA-directed RNA polymerase subunit</fullName>
        <ecNumber evidence="15">2.7.7.6</ecNumber>
    </recommendedName>
</protein>
<dbReference type="GO" id="GO:0046872">
    <property type="term" value="F:metal ion binding"/>
    <property type="evidence" value="ECO:0007669"/>
    <property type="project" value="UniProtKB-KW"/>
</dbReference>
<dbReference type="Pfam" id="PF05000">
    <property type="entry name" value="RNA_pol_Rpb1_4"/>
    <property type="match status" value="1"/>
</dbReference>
<dbReference type="InterPro" id="IPR007066">
    <property type="entry name" value="RNA_pol_Rpb1_3"/>
</dbReference>
<dbReference type="Gene3D" id="4.10.860.120">
    <property type="entry name" value="RNA polymerase II, clamp domain"/>
    <property type="match status" value="1"/>
</dbReference>
<sequence>MVHSAGILFPPSAMPLRKTQKVQFGVLSPEDTKAMSVVKVEHSEFYETENNPKQGGLLDRRLGTTDRNFKCATCDENMTDCPGHFGHIDLAKPVFHAGMIKKVKKVLECVCSNCGKLKVDYSNPRFAALQRMANKARRFEEVWGMCKTKLMCDGDEAPEDEEIDLDPYKAKKSKHGGCGQRQPVYKKEGPLGIAKYTKATKDEIESGSEAGRTETMSAEKVHQLFTKISDADCLAMGLNPTWARPEWMLISVLPVPPMAVRPAVSMDGVATNQDDLTHKLRDIVLVNNTLRAHETDGAPAHILTEYENLLQYHVATYMDNDIAGIPAALQKSGRPLKSIRARLKGKEGRLRGNLMGKRVDFSARTVITGDPHLSIDQVGVPRSIARNLTFPETVTQYNIHQLQEMVRNGPMEHPGAKYVIKDDGQRIDLRYNRRGGDLHLQPGYRVERHLVDDDIVIFNRQPSLHKMSMMGHRVRVMPYSTFRLNLSVTSPYNADFDGDEMNLHVPQSYETKAELMELCMVPKQIVTPQRNAPIMGIVQDTLCGIRKFTKRDTFIRQDLMMNLLMWVPDWDGTIPPPAIIKPVPMWTGKQIISLILPAKLNVRGKHKAGLKEGEKNGSAEVQDCAVLIENGELLSGILDKSMVGSSNGGVVHVAMNEYGPEVAKAFFNGCQTVVNHWLLQHGFSIGIGDTIADKETTEQIEQLLTTAREKCGNIIEEAQSGTLEPVPGLSVKESFESYITKELNVARDEAGKNAQNTLKEFNNVKQMVVAGSKGSYINVAQMSALVGQQNVEGSRIPFGFKNRSLPHFTKDDHTPEARGFVENSYLRGLTPQEFFFHAMGGREGLIDTAVKTAETGYIQRRLVKALEDLMAQYDGTVRNAMGEIVQFIYGEDGMDGAKVEKQALDSFPASDAAFVKMYKVDMASDQHRFRNGVLEFKISEDLMKTEAQQRFDIEFEQLEKDRRSLRDEIFAGGKDFEWPLPLNIQRMIWNAQKAFKIDFTKPSNLHPINVIDSVNSLLERLVVVRGDDDLSKEGQRNATLLFHILIRSILASRRVVQEFHLTSEAFEWIIKEIGSRFNQCVVNPGEMVGVLAAQSIGEPATQMTLNTFHLAGVGSKNVTQGVPRLKEIINVAKNTKTPGLTVYLTPEYNQTQDRAKIISTLLQHTTLMSLTQRTEIWYDPDPMESVNDIDRGIMQAAYSLDDPSELSQYSPWVLRIKLNKVDFLDKKIPVHKITEQIMMEFQGDVKCWGSDDNAADIYVLARIRSDTKEDEDETEGKLEEDQFLRKLEENMLQQITLSGVPGIKRAFISTKNRNSFQADGALSSSGVPEKILETEGTALAAVLPTMGVDPTRTSSNFIVEIAEVFGIEATRAAVLKEARGVIENEGAYVNYRHLALLCDIMTQRGALMAITRHGINRTEAGALARSSFEETVELLVEAAAMGEVDDCKGVSESIILGQLAPMGTGCVDVILDEEMLKRAPADPRMAMGIGHAMDSGFNSGFMSPAHTPYFDRSAGGYTPMGGYSPMVGPVAFSPYGADGAMGKGGMGPSFSPGYSPSSPSYSPTSPSYSPTSPNYSPTSPSYSPTSPSYSPTSPSYSPTSPSYSPTSPSYSPTSPNYSPTSPSYSPTSPSYSPTSPSYSPTSPSYSPTSPSYSPTSPNYSPTSPSYSPTSPSYSPTSPSYSPTSPSYSPTSPSYSPTSPNYSPTSPTYSPTSPTYSPTSPTYSPTSPTYSPTSPTYSPTSPTYSPTSPTYSPTSPTYSPTSPTYSPTSPTYSPTSPTYSPSSPGPVGGGGGIVAGGGYAPAAASPMYSPASPMYSPSSPLPHGSGGASPAGGGEATPNGSGAPAGGK</sequence>
<dbReference type="Pfam" id="PF05001">
    <property type="entry name" value="RNA_pol_Rpb1_R"/>
    <property type="match status" value="12"/>
</dbReference>
<keyword evidence="10" id="KW-0460">Magnesium</keyword>
<dbReference type="FunFam" id="1.10.132.30:FF:000001">
    <property type="entry name" value="DNA-directed RNA polymerase subunit"/>
    <property type="match status" value="1"/>
</dbReference>
<keyword evidence="6 15" id="KW-0548">Nucleotidyltransferase</keyword>
<dbReference type="FunFam" id="2.40.40.20:FF:000019">
    <property type="entry name" value="DNA-directed RNA polymerase II subunit RPB1"/>
    <property type="match status" value="1"/>
</dbReference>